<sequence>MYGSKSPLFHGDVGLNQLPAICIRPQRSNLKSQSQPKHTKVLVLADEGRIATVAAIASIERVWGTRNPNLVAIEHSQPGVLPANSNSNSSNHGKHPGSNAAALNSLLSPLRNGPQPQEADGASSAQPPANWSQARTVLRPVLAWRPNPRTLGSLSTSNAASADLNNEGPTGIEEGPLGSAFFIDGTPFDFDNPDPAPFTARAPTSAPPYHGNQPCTGTTGRNGTSGTVPSGAAGLPPSNWLRDHLSPANLDLALRNNLESPHGNLIHEENPNSVCLQPPVSEPSDSLAAASELAFLQPPVSSSLLNQSDCDHDEHVILLEFNASTLLKYPGCLVPVVYMLVIYTLSNKYSLFPHPWSVPLTSQKCAWYREYEKTAALDKLLQMEIQEEQLGGEFMQRQDEYQEELGEQAAKILQEFEEENNIFHFVHLEEEEEIGEAGPGPITKEYQSKLLERQLGVKLHVLDDEEGETQVVEEDPNAGFLV</sequence>
<feature type="region of interest" description="Disordered" evidence="1">
    <location>
        <begin position="149"/>
        <end position="179"/>
    </location>
</feature>
<protein>
    <submittedName>
        <fullName evidence="2">Uncharacterized protein</fullName>
    </submittedName>
</protein>
<gene>
    <name evidence="2" type="ORF">BT96DRAFT_1006112</name>
</gene>
<accession>A0A6A4GMJ6</accession>
<dbReference type="Proteomes" id="UP000799118">
    <property type="component" value="Unassembled WGS sequence"/>
</dbReference>
<feature type="region of interest" description="Disordered" evidence="1">
    <location>
        <begin position="78"/>
        <end position="131"/>
    </location>
</feature>
<evidence type="ECO:0000256" key="1">
    <source>
        <dbReference type="SAM" id="MobiDB-lite"/>
    </source>
</evidence>
<proteinExistence type="predicted"/>
<feature type="region of interest" description="Disordered" evidence="1">
    <location>
        <begin position="200"/>
        <end position="240"/>
    </location>
</feature>
<reference evidence="2" key="1">
    <citation type="journal article" date="2019" name="Environ. Microbiol.">
        <title>Fungal ecological strategies reflected in gene transcription - a case study of two litter decomposers.</title>
        <authorList>
            <person name="Barbi F."/>
            <person name="Kohler A."/>
            <person name="Barry K."/>
            <person name="Baskaran P."/>
            <person name="Daum C."/>
            <person name="Fauchery L."/>
            <person name="Ihrmark K."/>
            <person name="Kuo A."/>
            <person name="LaButti K."/>
            <person name="Lipzen A."/>
            <person name="Morin E."/>
            <person name="Grigoriev I.V."/>
            <person name="Henrissat B."/>
            <person name="Lindahl B."/>
            <person name="Martin F."/>
        </authorList>
    </citation>
    <scope>NUCLEOTIDE SEQUENCE</scope>
    <source>
        <strain evidence="2">JB14</strain>
    </source>
</reference>
<evidence type="ECO:0000313" key="2">
    <source>
        <dbReference type="EMBL" id="KAE9386414.1"/>
    </source>
</evidence>
<keyword evidence="3" id="KW-1185">Reference proteome</keyword>
<dbReference type="AlphaFoldDB" id="A0A6A4GMJ6"/>
<organism evidence="2 3">
    <name type="scientific">Gymnopus androsaceus JB14</name>
    <dbReference type="NCBI Taxonomy" id="1447944"/>
    <lineage>
        <taxon>Eukaryota</taxon>
        <taxon>Fungi</taxon>
        <taxon>Dikarya</taxon>
        <taxon>Basidiomycota</taxon>
        <taxon>Agaricomycotina</taxon>
        <taxon>Agaricomycetes</taxon>
        <taxon>Agaricomycetidae</taxon>
        <taxon>Agaricales</taxon>
        <taxon>Marasmiineae</taxon>
        <taxon>Omphalotaceae</taxon>
        <taxon>Gymnopus</taxon>
    </lineage>
</organism>
<feature type="compositionally biased region" description="Low complexity" evidence="1">
    <location>
        <begin position="98"/>
        <end position="108"/>
    </location>
</feature>
<dbReference type="EMBL" id="ML769881">
    <property type="protein sequence ID" value="KAE9386414.1"/>
    <property type="molecule type" value="Genomic_DNA"/>
</dbReference>
<feature type="compositionally biased region" description="Low complexity" evidence="1">
    <location>
        <begin position="216"/>
        <end position="227"/>
    </location>
</feature>
<name>A0A6A4GMJ6_9AGAR</name>
<evidence type="ECO:0000313" key="3">
    <source>
        <dbReference type="Proteomes" id="UP000799118"/>
    </source>
</evidence>
<feature type="compositionally biased region" description="Polar residues" evidence="1">
    <location>
        <begin position="150"/>
        <end position="168"/>
    </location>
</feature>